<protein>
    <recommendedName>
        <fullName evidence="3">Bulb-type lectin domain-containing protein</fullName>
    </recommendedName>
</protein>
<keyword evidence="2" id="KW-1185">Reference proteome</keyword>
<evidence type="ECO:0008006" key="3">
    <source>
        <dbReference type="Google" id="ProtNLM"/>
    </source>
</evidence>
<sequence>MIDGPGGYHTEVRAGGGAQNYPYAFDTTNLTNGTYSISIIANEIDGQNHTYGGGSFTANNNAVLAKNSIGLYGWTKESDPLETAQATGGGVQMILDDDGVVLAKSSIGLYGWTKESDAGVKAIAVGSDGTQMILGQ</sequence>
<evidence type="ECO:0000313" key="1">
    <source>
        <dbReference type="EMBL" id="MCP2311572.1"/>
    </source>
</evidence>
<dbReference type="RefSeq" id="WP_253800161.1">
    <property type="nucleotide sequence ID" value="NZ_BAAAUB010000002.1"/>
</dbReference>
<comment type="caution">
    <text evidence="1">The sequence shown here is derived from an EMBL/GenBank/DDBJ whole genome shotgun (WGS) entry which is preliminary data.</text>
</comment>
<reference evidence="1 2" key="1">
    <citation type="submission" date="2022-06" db="EMBL/GenBank/DDBJ databases">
        <title>Sequencing the genomes of 1000 actinobacteria strains.</title>
        <authorList>
            <person name="Klenk H.-P."/>
        </authorList>
    </citation>
    <scope>NUCLEOTIDE SEQUENCE [LARGE SCALE GENOMIC DNA]</scope>
    <source>
        <strain evidence="1 2">DSM 41656</strain>
    </source>
</reference>
<name>A0ABT1J2D7_9ACTN</name>
<dbReference type="EMBL" id="JAMZDX010000004">
    <property type="protein sequence ID" value="MCP2311572.1"/>
    <property type="molecule type" value="Genomic_DNA"/>
</dbReference>
<evidence type="ECO:0000313" key="2">
    <source>
        <dbReference type="Proteomes" id="UP001206483"/>
    </source>
</evidence>
<accession>A0ABT1J2D7</accession>
<organism evidence="1 2">
    <name type="scientific">Kitasatospora paracochleata</name>
    <dbReference type="NCBI Taxonomy" id="58354"/>
    <lineage>
        <taxon>Bacteria</taxon>
        <taxon>Bacillati</taxon>
        <taxon>Actinomycetota</taxon>
        <taxon>Actinomycetes</taxon>
        <taxon>Kitasatosporales</taxon>
        <taxon>Streptomycetaceae</taxon>
        <taxon>Kitasatospora</taxon>
    </lineage>
</organism>
<dbReference type="Proteomes" id="UP001206483">
    <property type="component" value="Unassembled WGS sequence"/>
</dbReference>
<gene>
    <name evidence="1" type="ORF">FHR36_004735</name>
</gene>
<proteinExistence type="predicted"/>